<dbReference type="RefSeq" id="WP_189554261.1">
    <property type="nucleotide sequence ID" value="NZ_BMTP01000020.1"/>
</dbReference>
<keyword evidence="3" id="KW-1185">Reference proteome</keyword>
<dbReference type="Proteomes" id="UP000636661">
    <property type="component" value="Unassembled WGS sequence"/>
</dbReference>
<name>A0A918M7U9_9ACTN</name>
<accession>A0A918M7U9</accession>
<sequence length="70" mass="8487">MKHRTKDSWGEDRRPSRLLRHLRELWRRVHTSRWIPRREHRLHVHLAQGIVYGVGSGAVSLLILWAENRF</sequence>
<keyword evidence="1" id="KW-0472">Membrane</keyword>
<gene>
    <name evidence="2" type="ORF">GCM10010274_58260</name>
</gene>
<reference evidence="2" key="2">
    <citation type="submission" date="2020-09" db="EMBL/GenBank/DDBJ databases">
        <authorList>
            <person name="Sun Q."/>
            <person name="Ohkuma M."/>
        </authorList>
    </citation>
    <scope>NUCLEOTIDE SEQUENCE</scope>
    <source>
        <strain evidence="2">JCM 4391</strain>
    </source>
</reference>
<proteinExistence type="predicted"/>
<keyword evidence="1" id="KW-0812">Transmembrane</keyword>
<comment type="caution">
    <text evidence="2">The sequence shown here is derived from an EMBL/GenBank/DDBJ whole genome shotgun (WGS) entry which is preliminary data.</text>
</comment>
<reference evidence="2" key="1">
    <citation type="journal article" date="2014" name="Int. J. Syst. Evol. Microbiol.">
        <title>Complete genome sequence of Corynebacterium casei LMG S-19264T (=DSM 44701T), isolated from a smear-ripened cheese.</title>
        <authorList>
            <consortium name="US DOE Joint Genome Institute (JGI-PGF)"/>
            <person name="Walter F."/>
            <person name="Albersmeier A."/>
            <person name="Kalinowski J."/>
            <person name="Ruckert C."/>
        </authorList>
    </citation>
    <scope>NUCLEOTIDE SEQUENCE</scope>
    <source>
        <strain evidence="2">JCM 4391</strain>
    </source>
</reference>
<evidence type="ECO:0000256" key="1">
    <source>
        <dbReference type="SAM" id="Phobius"/>
    </source>
</evidence>
<dbReference type="AlphaFoldDB" id="A0A918M7U9"/>
<protein>
    <submittedName>
        <fullName evidence="2">Uncharacterized protein</fullName>
    </submittedName>
</protein>
<evidence type="ECO:0000313" key="3">
    <source>
        <dbReference type="Proteomes" id="UP000636661"/>
    </source>
</evidence>
<evidence type="ECO:0000313" key="2">
    <source>
        <dbReference type="EMBL" id="GGU61842.1"/>
    </source>
</evidence>
<organism evidence="2 3">
    <name type="scientific">Streptomyces lavendofoliae</name>
    <dbReference type="NCBI Taxonomy" id="67314"/>
    <lineage>
        <taxon>Bacteria</taxon>
        <taxon>Bacillati</taxon>
        <taxon>Actinomycetota</taxon>
        <taxon>Actinomycetes</taxon>
        <taxon>Kitasatosporales</taxon>
        <taxon>Streptomycetaceae</taxon>
        <taxon>Streptomyces</taxon>
    </lineage>
</organism>
<keyword evidence="1" id="KW-1133">Transmembrane helix</keyword>
<dbReference type="EMBL" id="BMTP01000020">
    <property type="protein sequence ID" value="GGU61842.1"/>
    <property type="molecule type" value="Genomic_DNA"/>
</dbReference>
<feature type="transmembrane region" description="Helical" evidence="1">
    <location>
        <begin position="42"/>
        <end position="66"/>
    </location>
</feature>